<gene>
    <name evidence="1" type="ORF">PROVRUST_04785</name>
</gene>
<reference evidence="1" key="1">
    <citation type="submission" date="2009-12" db="EMBL/GenBank/DDBJ databases">
        <authorList>
            <person name="Weinstock G."/>
            <person name="Sodergren E."/>
            <person name="Clifton S."/>
            <person name="Fulton L."/>
            <person name="Fulton B."/>
            <person name="Courtney L."/>
            <person name="Fronick C."/>
            <person name="Harrison M."/>
            <person name="Strong C."/>
            <person name="Farmer C."/>
            <person name="Delahaunty K."/>
            <person name="Markovic C."/>
            <person name="Hall O."/>
            <person name="Minx P."/>
            <person name="Tomlinson C."/>
            <person name="Mitreva M."/>
            <person name="Nelson J."/>
            <person name="Hou S."/>
            <person name="Wollam A."/>
            <person name="Pepin K.H."/>
            <person name="Johnson M."/>
            <person name="Bhonagiri V."/>
            <person name="Nash W.E."/>
            <person name="Warren W."/>
            <person name="Chinwalla A."/>
            <person name="Mardis E.R."/>
            <person name="Wilson R.K."/>
        </authorList>
    </citation>
    <scope>NUCLEOTIDE SEQUENCE [LARGE SCALE GENOMIC DNA]</scope>
    <source>
        <strain evidence="1">DSM 4541</strain>
    </source>
</reference>
<proteinExistence type="predicted"/>
<evidence type="ECO:0000313" key="1">
    <source>
        <dbReference type="EMBL" id="EFB73514.1"/>
    </source>
</evidence>
<accession>D1NYG6</accession>
<evidence type="ECO:0000313" key="2">
    <source>
        <dbReference type="Proteomes" id="UP000005512"/>
    </source>
</evidence>
<organism evidence="1 2">
    <name type="scientific">Providencia rustigianii DSM 4541</name>
    <dbReference type="NCBI Taxonomy" id="500637"/>
    <lineage>
        <taxon>Bacteria</taxon>
        <taxon>Pseudomonadati</taxon>
        <taxon>Pseudomonadota</taxon>
        <taxon>Gammaproteobacteria</taxon>
        <taxon>Enterobacterales</taxon>
        <taxon>Morganellaceae</taxon>
        <taxon>Providencia</taxon>
    </lineage>
</organism>
<dbReference type="HOGENOM" id="CLU_2754700_0_0_6"/>
<dbReference type="STRING" id="500637.PROVRUST_04785"/>
<dbReference type="EMBL" id="ABXV02000011">
    <property type="protein sequence ID" value="EFB73514.1"/>
    <property type="molecule type" value="Genomic_DNA"/>
</dbReference>
<comment type="caution">
    <text evidence="1">The sequence shown here is derived from an EMBL/GenBank/DDBJ whole genome shotgun (WGS) entry which is preliminary data.</text>
</comment>
<keyword evidence="2" id="KW-1185">Reference proteome</keyword>
<dbReference type="AlphaFoldDB" id="D1NYG6"/>
<dbReference type="Proteomes" id="UP000005512">
    <property type="component" value="Unassembled WGS sequence"/>
</dbReference>
<sequence length="70" mass="8493">MDVNSSLCWLSIFGDKKVIQDILLNFKYKTLFNLYHTYNNKKKIKSNQLIYKANEKIRLFFDWNKIAKDE</sequence>
<protein>
    <submittedName>
        <fullName evidence="1">Uncharacterized protein</fullName>
    </submittedName>
</protein>
<name>D1NYG6_9GAMM</name>